<evidence type="ECO:0000256" key="15">
    <source>
        <dbReference type="ARBA" id="ARBA00033028"/>
    </source>
</evidence>
<dbReference type="RefSeq" id="WP_116302311.1">
    <property type="nucleotide sequence ID" value="NZ_NFZV01000009.1"/>
</dbReference>
<keyword evidence="12" id="KW-0143">Chaperone</keyword>
<evidence type="ECO:0000256" key="3">
    <source>
        <dbReference type="ARBA" id="ARBA00010358"/>
    </source>
</evidence>
<proteinExistence type="inferred from homology"/>
<comment type="function">
    <text evidence="1">May be involved in the folding of the extracellular lipase during its passage through the periplasm.</text>
</comment>
<sequence length="332" mass="37368">MKKLSLAVFCGGVVAAALFGAFRVNNEGTPVPPASAEAPTDRGTTAADGTDRAFEPPKSRTITQHGIDGTINLDHDGRLVVDHDLRDLIGFFLSRANSEQDLPAVRTALLNHLESLDLPAETIAEIMATADLYIDYRVAAEQLQFGEDFSIDGIANRIETLHHLRREVLGQHIAEGFFAEEEAYDRFSLEFRRLMQDTSLTPEQRRQQSAALEEHMLPAAALKPQRRVEAIRKTQEEAQALLEQGASDADIYQLRAQRLGPEAAERLTKLDRERLEWQQRLGEYHRERDAIMSNEGLSEQDRQDAVERLTNEQFSEPERRRLRALASLNESS</sequence>
<evidence type="ECO:0000256" key="1">
    <source>
        <dbReference type="ARBA" id="ARBA00003280"/>
    </source>
</evidence>
<comment type="subcellular location">
    <subcellularLocation>
        <location evidence="2">Cell inner membrane</location>
        <topology evidence="2">Single-pass membrane protein</topology>
        <orientation evidence="2">Periplasmic side</orientation>
    </subcellularLocation>
</comment>
<evidence type="ECO:0000256" key="5">
    <source>
        <dbReference type="ARBA" id="ARBA00022475"/>
    </source>
</evidence>
<keyword evidence="5" id="KW-1003">Cell membrane</keyword>
<evidence type="ECO:0000256" key="14">
    <source>
        <dbReference type="ARBA" id="ARBA00031542"/>
    </source>
</evidence>
<evidence type="ECO:0000313" key="17">
    <source>
        <dbReference type="EMBL" id="RFA36162.1"/>
    </source>
</evidence>
<keyword evidence="8" id="KW-0442">Lipid degradation</keyword>
<evidence type="ECO:0000313" key="18">
    <source>
        <dbReference type="Proteomes" id="UP000256763"/>
    </source>
</evidence>
<evidence type="ECO:0000256" key="12">
    <source>
        <dbReference type="ARBA" id="ARBA00023186"/>
    </source>
</evidence>
<comment type="caution">
    <text evidence="17">The sequence shown here is derived from an EMBL/GenBank/DDBJ whole genome shotgun (WGS) entry which is preliminary data.</text>
</comment>
<dbReference type="EMBL" id="NFZW01000010">
    <property type="protein sequence ID" value="RFA36162.1"/>
    <property type="molecule type" value="Genomic_DNA"/>
</dbReference>
<evidence type="ECO:0000256" key="16">
    <source>
        <dbReference type="SAM" id="MobiDB-lite"/>
    </source>
</evidence>
<keyword evidence="18" id="KW-1185">Reference proteome</keyword>
<evidence type="ECO:0000256" key="6">
    <source>
        <dbReference type="ARBA" id="ARBA00022519"/>
    </source>
</evidence>
<gene>
    <name evidence="17" type="ORF">CAL65_12000</name>
</gene>
<feature type="region of interest" description="Disordered" evidence="16">
    <location>
        <begin position="29"/>
        <end position="53"/>
    </location>
</feature>
<comment type="similarity">
    <text evidence="3">Belongs to the lipase chaperone family.</text>
</comment>
<evidence type="ECO:0000256" key="8">
    <source>
        <dbReference type="ARBA" id="ARBA00022963"/>
    </source>
</evidence>
<evidence type="ECO:0000256" key="13">
    <source>
        <dbReference type="ARBA" id="ARBA00030948"/>
    </source>
</evidence>
<dbReference type="GO" id="GO:0006457">
    <property type="term" value="P:protein folding"/>
    <property type="evidence" value="ECO:0007669"/>
    <property type="project" value="InterPro"/>
</dbReference>
<reference evidence="18" key="1">
    <citation type="submission" date="2017-05" db="EMBL/GenBank/DDBJ databases">
        <authorList>
            <person name="Sharma S."/>
            <person name="Sidhu C."/>
            <person name="Pinnaka A.K."/>
        </authorList>
    </citation>
    <scope>NUCLEOTIDE SEQUENCE [LARGE SCALE GENOMIC DNA]</scope>
    <source>
        <strain evidence="18">AK93</strain>
    </source>
</reference>
<evidence type="ECO:0000256" key="9">
    <source>
        <dbReference type="ARBA" id="ARBA00022989"/>
    </source>
</evidence>
<evidence type="ECO:0000256" key="7">
    <source>
        <dbReference type="ARBA" id="ARBA00022692"/>
    </source>
</evidence>
<dbReference type="OrthoDB" id="7025807at2"/>
<evidence type="ECO:0000256" key="11">
    <source>
        <dbReference type="ARBA" id="ARBA00023136"/>
    </source>
</evidence>
<dbReference type="GO" id="GO:0051082">
    <property type="term" value="F:unfolded protein binding"/>
    <property type="evidence" value="ECO:0007669"/>
    <property type="project" value="InterPro"/>
</dbReference>
<protein>
    <recommendedName>
        <fullName evidence="4">Lipase chaperone</fullName>
    </recommendedName>
    <alternativeName>
        <fullName evidence="15">Lipase foldase</fullName>
    </alternativeName>
    <alternativeName>
        <fullName evidence="13">Lipase helper protein</fullName>
    </alternativeName>
    <alternativeName>
        <fullName evidence="14">Lipase modulator</fullName>
    </alternativeName>
</protein>
<dbReference type="SUPFAM" id="SSF158855">
    <property type="entry name" value="Lipase chaperone-like"/>
    <property type="match status" value="1"/>
</dbReference>
<organism evidence="17 18">
    <name type="scientific">Alkalilimnicola ehrlichii</name>
    <dbReference type="NCBI Taxonomy" id="351052"/>
    <lineage>
        <taxon>Bacteria</taxon>
        <taxon>Pseudomonadati</taxon>
        <taxon>Pseudomonadota</taxon>
        <taxon>Gammaproteobacteria</taxon>
        <taxon>Chromatiales</taxon>
        <taxon>Ectothiorhodospiraceae</taxon>
        <taxon>Alkalilimnicola</taxon>
    </lineage>
</organism>
<dbReference type="Pfam" id="PF03280">
    <property type="entry name" value="Lipase_chap"/>
    <property type="match status" value="1"/>
</dbReference>
<evidence type="ECO:0000256" key="10">
    <source>
        <dbReference type="ARBA" id="ARBA00023098"/>
    </source>
</evidence>
<dbReference type="AlphaFoldDB" id="A0A3E0WT49"/>
<feature type="compositionally biased region" description="Basic and acidic residues" evidence="16">
    <location>
        <begin position="299"/>
        <end position="310"/>
    </location>
</feature>
<accession>A0A3E0WT49</accession>
<name>A0A3E0WT49_9GAMM</name>
<keyword evidence="6" id="KW-0997">Cell inner membrane</keyword>
<keyword evidence="11" id="KW-0472">Membrane</keyword>
<dbReference type="GO" id="GO:0016042">
    <property type="term" value="P:lipid catabolic process"/>
    <property type="evidence" value="ECO:0007669"/>
    <property type="project" value="UniProtKB-KW"/>
</dbReference>
<feature type="region of interest" description="Disordered" evidence="16">
    <location>
        <begin position="287"/>
        <end position="332"/>
    </location>
</feature>
<dbReference type="Proteomes" id="UP000256763">
    <property type="component" value="Unassembled WGS sequence"/>
</dbReference>
<keyword evidence="9" id="KW-1133">Transmembrane helix</keyword>
<evidence type="ECO:0000256" key="2">
    <source>
        <dbReference type="ARBA" id="ARBA00004383"/>
    </source>
</evidence>
<evidence type="ECO:0000256" key="4">
    <source>
        <dbReference type="ARBA" id="ARBA00019692"/>
    </source>
</evidence>
<keyword evidence="7" id="KW-0812">Transmembrane</keyword>
<keyword evidence="10" id="KW-0443">Lipid metabolism</keyword>
<dbReference type="GO" id="GO:0005886">
    <property type="term" value="C:plasma membrane"/>
    <property type="evidence" value="ECO:0007669"/>
    <property type="project" value="UniProtKB-SubCell"/>
</dbReference>
<dbReference type="InterPro" id="IPR004961">
    <property type="entry name" value="Lipase_chaperone"/>
</dbReference>